<dbReference type="AlphaFoldDB" id="A0A7W6GPJ6"/>
<evidence type="ECO:0000313" key="1">
    <source>
        <dbReference type="EMBL" id="MBB3981079.1"/>
    </source>
</evidence>
<comment type="caution">
    <text evidence="1">The sequence shown here is derived from an EMBL/GenBank/DDBJ whole genome shotgun (WGS) entry which is preliminary data.</text>
</comment>
<accession>A0A7W6GPJ6</accession>
<name>A0A7W6GPJ6_9SPHN</name>
<evidence type="ECO:0000313" key="2">
    <source>
        <dbReference type="Proteomes" id="UP000552757"/>
    </source>
</evidence>
<sequence>MRCKHIIGTPDLANGGAIPLIAVKYGCGCEGFYALPERNDRIAAAQRAGWSAMMM</sequence>
<organism evidence="1 2">
    <name type="scientific">Sphingobium fontiphilum</name>
    <dbReference type="NCBI Taxonomy" id="944425"/>
    <lineage>
        <taxon>Bacteria</taxon>
        <taxon>Pseudomonadati</taxon>
        <taxon>Pseudomonadota</taxon>
        <taxon>Alphaproteobacteria</taxon>
        <taxon>Sphingomonadales</taxon>
        <taxon>Sphingomonadaceae</taxon>
        <taxon>Sphingobium</taxon>
    </lineage>
</organism>
<protein>
    <submittedName>
        <fullName evidence="1">Uncharacterized protein</fullName>
    </submittedName>
</protein>
<keyword evidence="2" id="KW-1185">Reference proteome</keyword>
<dbReference type="Proteomes" id="UP000552757">
    <property type="component" value="Unassembled WGS sequence"/>
</dbReference>
<reference evidence="1 2" key="1">
    <citation type="submission" date="2020-08" db="EMBL/GenBank/DDBJ databases">
        <title>Genomic Encyclopedia of Type Strains, Phase IV (KMG-IV): sequencing the most valuable type-strain genomes for metagenomic binning, comparative biology and taxonomic classification.</title>
        <authorList>
            <person name="Goeker M."/>
        </authorList>
    </citation>
    <scope>NUCLEOTIDE SEQUENCE [LARGE SCALE GENOMIC DNA]</scope>
    <source>
        <strain evidence="1 2">DSM 29348</strain>
    </source>
</reference>
<gene>
    <name evidence="1" type="ORF">GGR44_000710</name>
</gene>
<proteinExistence type="predicted"/>
<dbReference type="EMBL" id="JACIEB010000001">
    <property type="protein sequence ID" value="MBB3981079.1"/>
    <property type="molecule type" value="Genomic_DNA"/>
</dbReference>